<dbReference type="RefSeq" id="WP_230495126.1">
    <property type="nucleotide sequence ID" value="NZ_CAKJTG010000003.1"/>
</dbReference>
<keyword evidence="2" id="KW-1185">Reference proteome</keyword>
<accession>A0A9C7L936</accession>
<sequence>MPLETYIEYRKRLMLNRILRQQQRKLTVVDESAMNVVERLCHNLTAPRNFSPLNRTISWVDRYFEAESWATQQYLREFIETCLIIYEQNGGYMKVILELKNELRAKGKTEVEIQETIKRGH</sequence>
<gene>
    <name evidence="1" type="ORF">NEOCIP111885_00530</name>
</gene>
<dbReference type="Proteomes" id="UP000789845">
    <property type="component" value="Unassembled WGS sequence"/>
</dbReference>
<name>A0A9C7L936_9BACI</name>
<organism evidence="1 2">
    <name type="scientific">Pseudoneobacillus rhizosphaerae</name>
    <dbReference type="NCBI Taxonomy" id="2880968"/>
    <lineage>
        <taxon>Bacteria</taxon>
        <taxon>Bacillati</taxon>
        <taxon>Bacillota</taxon>
        <taxon>Bacilli</taxon>
        <taxon>Bacillales</taxon>
        <taxon>Bacillaceae</taxon>
        <taxon>Pseudoneobacillus</taxon>
    </lineage>
</organism>
<comment type="caution">
    <text evidence="1">The sequence shown here is derived from an EMBL/GenBank/DDBJ whole genome shotgun (WGS) entry which is preliminary data.</text>
</comment>
<protein>
    <submittedName>
        <fullName evidence="1">Uncharacterized protein</fullName>
    </submittedName>
</protein>
<evidence type="ECO:0000313" key="2">
    <source>
        <dbReference type="Proteomes" id="UP000789845"/>
    </source>
</evidence>
<reference evidence="1" key="1">
    <citation type="submission" date="2021-10" db="EMBL/GenBank/DDBJ databases">
        <authorList>
            <person name="Criscuolo A."/>
        </authorList>
    </citation>
    <scope>NUCLEOTIDE SEQUENCE</scope>
    <source>
        <strain evidence="1">CIP111885</strain>
    </source>
</reference>
<dbReference type="EMBL" id="CAKJTG010000003">
    <property type="protein sequence ID" value="CAG9606842.1"/>
    <property type="molecule type" value="Genomic_DNA"/>
</dbReference>
<proteinExistence type="predicted"/>
<dbReference type="AlphaFoldDB" id="A0A9C7L936"/>
<evidence type="ECO:0000313" key="1">
    <source>
        <dbReference type="EMBL" id="CAG9606842.1"/>
    </source>
</evidence>